<evidence type="ECO:0000313" key="1">
    <source>
        <dbReference type="EMBL" id="SJZ43410.1"/>
    </source>
</evidence>
<dbReference type="EMBL" id="FUWX01000005">
    <property type="protein sequence ID" value="SJZ43410.1"/>
    <property type="molecule type" value="Genomic_DNA"/>
</dbReference>
<organism evidence="1 2">
    <name type="scientific">Cetobacterium ceti</name>
    <dbReference type="NCBI Taxonomy" id="180163"/>
    <lineage>
        <taxon>Bacteria</taxon>
        <taxon>Fusobacteriati</taxon>
        <taxon>Fusobacteriota</taxon>
        <taxon>Fusobacteriia</taxon>
        <taxon>Fusobacteriales</taxon>
        <taxon>Fusobacteriaceae</taxon>
        <taxon>Cetobacterium</taxon>
    </lineage>
</organism>
<protein>
    <submittedName>
        <fullName evidence="1">Uncharacterized protein</fullName>
    </submittedName>
</protein>
<proteinExistence type="predicted"/>
<dbReference type="RefSeq" id="WP_407641421.1">
    <property type="nucleotide sequence ID" value="NZ_FUWX01000005.1"/>
</dbReference>
<evidence type="ECO:0000313" key="2">
    <source>
        <dbReference type="Proteomes" id="UP000191153"/>
    </source>
</evidence>
<dbReference type="Proteomes" id="UP000191153">
    <property type="component" value="Unassembled WGS sequence"/>
</dbReference>
<reference evidence="1 2" key="1">
    <citation type="submission" date="2017-02" db="EMBL/GenBank/DDBJ databases">
        <authorList>
            <person name="Peterson S.W."/>
        </authorList>
    </citation>
    <scope>NUCLEOTIDE SEQUENCE [LARGE SCALE GENOMIC DNA]</scope>
    <source>
        <strain evidence="1 2">ATCC 700028</strain>
    </source>
</reference>
<dbReference type="AlphaFoldDB" id="A0A1T4KLZ4"/>
<gene>
    <name evidence="1" type="ORF">SAMN02745174_00493</name>
</gene>
<sequence length="81" mass="9418">MMFAEIEENIYDETFDSIYHALLEEYKEGTLTVKELETNIEEQQQVLLNSMFEGETKFAYTSAIVDAHQYALAIIQKSMNN</sequence>
<dbReference type="STRING" id="180163.SAMN02745174_00493"/>
<keyword evidence="2" id="KW-1185">Reference proteome</keyword>
<accession>A0A1T4KLZ4</accession>
<name>A0A1T4KLZ4_9FUSO</name>